<dbReference type="InterPro" id="IPR012318">
    <property type="entry name" value="HTH_CRP"/>
</dbReference>
<sequence>MPNFLECLPKSLQAELSLFGREKQYDTDDTLFQEGAPPKFLPIILSGRVKVVKFLDEGKETIINIFTDGDAFVIPPLVDNLSYPATAIAMERTRMVELERERFLELLKTNPDFSFAIIRELSKLLREKNKVIRELATSSPRHRILVTLERIVEKSGQKAYPIVITLRRREIAEMAGLTTETAIRVIRKLAAESVLKIERAKIIIESPLALTRELKRCAMNVTKS</sequence>
<dbReference type="GO" id="GO:0005829">
    <property type="term" value="C:cytosol"/>
    <property type="evidence" value="ECO:0007669"/>
    <property type="project" value="TreeGrafter"/>
</dbReference>
<dbReference type="SMART" id="SM00100">
    <property type="entry name" value="cNMP"/>
    <property type="match status" value="1"/>
</dbReference>
<dbReference type="PROSITE" id="PS51063">
    <property type="entry name" value="HTH_CRP_2"/>
    <property type="match status" value="1"/>
</dbReference>
<dbReference type="OrthoDB" id="667966at2"/>
<feature type="domain" description="Cyclic nucleotide-binding" evidence="4">
    <location>
        <begin position="4"/>
        <end position="124"/>
    </location>
</feature>
<dbReference type="Gene3D" id="2.60.120.10">
    <property type="entry name" value="Jelly Rolls"/>
    <property type="match status" value="1"/>
</dbReference>
<evidence type="ECO:0000259" key="4">
    <source>
        <dbReference type="PROSITE" id="PS50042"/>
    </source>
</evidence>
<dbReference type="PROSITE" id="PS50042">
    <property type="entry name" value="CNMP_BINDING_3"/>
    <property type="match status" value="1"/>
</dbReference>
<keyword evidence="1" id="KW-0805">Transcription regulation</keyword>
<feature type="domain" description="HTH crp-type" evidence="5">
    <location>
        <begin position="138"/>
        <end position="208"/>
    </location>
</feature>
<dbReference type="InterPro" id="IPR018490">
    <property type="entry name" value="cNMP-bd_dom_sf"/>
</dbReference>
<dbReference type="RefSeq" id="WP_012499393.1">
    <property type="nucleotide sequence ID" value="NC_011026.1"/>
</dbReference>
<dbReference type="InterPro" id="IPR014710">
    <property type="entry name" value="RmlC-like_jellyroll"/>
</dbReference>
<dbReference type="SUPFAM" id="SSF51206">
    <property type="entry name" value="cAMP-binding domain-like"/>
    <property type="match status" value="1"/>
</dbReference>
<dbReference type="PANTHER" id="PTHR24567:SF28">
    <property type="entry name" value="LISTERIOLYSIN REGULATORY PROTEIN"/>
    <property type="match status" value="1"/>
</dbReference>
<dbReference type="PANTHER" id="PTHR24567">
    <property type="entry name" value="CRP FAMILY TRANSCRIPTIONAL REGULATORY PROTEIN"/>
    <property type="match status" value="1"/>
</dbReference>
<dbReference type="AlphaFoldDB" id="B3QWU5"/>
<dbReference type="Pfam" id="PF00027">
    <property type="entry name" value="cNMP_binding"/>
    <property type="match status" value="1"/>
</dbReference>
<dbReference type="HOGENOM" id="CLU_075053_4_3_10"/>
<evidence type="ECO:0000313" key="7">
    <source>
        <dbReference type="Proteomes" id="UP000001208"/>
    </source>
</evidence>
<dbReference type="Proteomes" id="UP000001208">
    <property type="component" value="Chromosome"/>
</dbReference>
<dbReference type="EMBL" id="CP001100">
    <property type="protein sequence ID" value="ACF13309.1"/>
    <property type="molecule type" value="Genomic_DNA"/>
</dbReference>
<dbReference type="GO" id="GO:0003677">
    <property type="term" value="F:DNA binding"/>
    <property type="evidence" value="ECO:0007669"/>
    <property type="project" value="UniProtKB-KW"/>
</dbReference>
<proteinExistence type="predicted"/>
<keyword evidence="3" id="KW-0804">Transcription</keyword>
<keyword evidence="7" id="KW-1185">Reference proteome</keyword>
<keyword evidence="2" id="KW-0238">DNA-binding</keyword>
<dbReference type="KEGG" id="cts:Ctha_0841"/>
<evidence type="ECO:0000259" key="5">
    <source>
        <dbReference type="PROSITE" id="PS51063"/>
    </source>
</evidence>
<dbReference type="Pfam" id="PF13545">
    <property type="entry name" value="HTH_Crp_2"/>
    <property type="match status" value="1"/>
</dbReference>
<evidence type="ECO:0000313" key="6">
    <source>
        <dbReference type="EMBL" id="ACF13309.1"/>
    </source>
</evidence>
<dbReference type="CDD" id="cd00038">
    <property type="entry name" value="CAP_ED"/>
    <property type="match status" value="1"/>
</dbReference>
<evidence type="ECO:0000256" key="1">
    <source>
        <dbReference type="ARBA" id="ARBA00023015"/>
    </source>
</evidence>
<accession>B3QWU5</accession>
<gene>
    <name evidence="6" type="ordered locus">Ctha_0841</name>
</gene>
<evidence type="ECO:0000256" key="3">
    <source>
        <dbReference type="ARBA" id="ARBA00023163"/>
    </source>
</evidence>
<organism evidence="6 7">
    <name type="scientific">Chloroherpeton thalassium (strain ATCC 35110 / GB-78)</name>
    <dbReference type="NCBI Taxonomy" id="517418"/>
    <lineage>
        <taxon>Bacteria</taxon>
        <taxon>Pseudomonadati</taxon>
        <taxon>Chlorobiota</taxon>
        <taxon>Chlorobiia</taxon>
        <taxon>Chlorobiales</taxon>
        <taxon>Chloroherpetonaceae</taxon>
        <taxon>Chloroherpeton</taxon>
    </lineage>
</organism>
<dbReference type="GO" id="GO:0003700">
    <property type="term" value="F:DNA-binding transcription factor activity"/>
    <property type="evidence" value="ECO:0007669"/>
    <property type="project" value="TreeGrafter"/>
</dbReference>
<dbReference type="STRING" id="517418.Ctha_0841"/>
<dbReference type="InterPro" id="IPR050397">
    <property type="entry name" value="Env_Response_Regulators"/>
</dbReference>
<evidence type="ECO:0000256" key="2">
    <source>
        <dbReference type="ARBA" id="ARBA00023125"/>
    </source>
</evidence>
<name>B3QWU5_CHLT3</name>
<dbReference type="InterPro" id="IPR000595">
    <property type="entry name" value="cNMP-bd_dom"/>
</dbReference>
<dbReference type="SMART" id="SM00419">
    <property type="entry name" value="HTH_CRP"/>
    <property type="match status" value="1"/>
</dbReference>
<reference evidence="6 7" key="1">
    <citation type="submission" date="2008-06" db="EMBL/GenBank/DDBJ databases">
        <title>Complete sequence of Chloroherpeton thalassium ATCC 35110.</title>
        <authorList>
            <consortium name="US DOE Joint Genome Institute"/>
            <person name="Lucas S."/>
            <person name="Copeland A."/>
            <person name="Lapidus A."/>
            <person name="Glavina del Rio T."/>
            <person name="Dalin E."/>
            <person name="Tice H."/>
            <person name="Bruce D."/>
            <person name="Goodwin L."/>
            <person name="Pitluck S."/>
            <person name="Schmutz J."/>
            <person name="Larimer F."/>
            <person name="Land M."/>
            <person name="Hauser L."/>
            <person name="Kyrpides N."/>
            <person name="Mikhailova N."/>
            <person name="Liu Z."/>
            <person name="Li T."/>
            <person name="Zhao F."/>
            <person name="Overmann J."/>
            <person name="Bryant D.A."/>
            <person name="Richardson P."/>
        </authorList>
    </citation>
    <scope>NUCLEOTIDE SEQUENCE [LARGE SCALE GENOMIC DNA]</scope>
    <source>
        <strain evidence="7">ATCC 35110 / GB-78</strain>
    </source>
</reference>
<dbReference type="SUPFAM" id="SSF46785">
    <property type="entry name" value="Winged helix' DNA-binding domain"/>
    <property type="match status" value="1"/>
</dbReference>
<dbReference type="eggNOG" id="COG0664">
    <property type="taxonomic scope" value="Bacteria"/>
</dbReference>
<dbReference type="InterPro" id="IPR036390">
    <property type="entry name" value="WH_DNA-bd_sf"/>
</dbReference>
<protein>
    <submittedName>
        <fullName evidence="6">Transcriptional regulator, Crp/Fnr family</fullName>
    </submittedName>
</protein>